<protein>
    <recommendedName>
        <fullName evidence="2">UPF0301 protein E4191_14240</fullName>
    </recommendedName>
</protein>
<accession>A0A4P7HPI0</accession>
<proteinExistence type="inferred from homology"/>
<accession>A0A4Z1C4J7</accession>
<name>A0A4P7HPI0_9RHOB</name>
<dbReference type="Gene3D" id="3.40.1740.10">
    <property type="entry name" value="VC0467-like"/>
    <property type="match status" value="1"/>
</dbReference>
<dbReference type="SUPFAM" id="SSF143456">
    <property type="entry name" value="VC0467-like"/>
    <property type="match status" value="1"/>
</dbReference>
<evidence type="ECO:0000313" key="6">
    <source>
        <dbReference type="Proteomes" id="UP000297972"/>
    </source>
</evidence>
<dbReference type="OrthoDB" id="9807486at2"/>
<keyword evidence="6" id="KW-1185">Reference proteome</keyword>
<reference evidence="5 6" key="1">
    <citation type="submission" date="2019-03" db="EMBL/GenBank/DDBJ databases">
        <authorList>
            <person name="Li J."/>
        </authorList>
    </citation>
    <scope>NUCLEOTIDE SEQUENCE [LARGE SCALE GENOMIC DNA]</scope>
    <source>
        <strain evidence="5">2251</strain>
        <strain evidence="4 6">3058</strain>
    </source>
</reference>
<dbReference type="Proteomes" id="UP000296374">
    <property type="component" value="Chromosome"/>
</dbReference>
<dbReference type="PANTHER" id="PTHR30327">
    <property type="entry name" value="UNCHARACTERIZED PROTEIN YQGE"/>
    <property type="match status" value="1"/>
</dbReference>
<dbReference type="EMBL" id="CP038439">
    <property type="protein sequence ID" value="QBX36236.1"/>
    <property type="molecule type" value="Genomic_DNA"/>
</dbReference>
<sequence length="202" mass="21288">MSRIPTDPTASVPQAAANLTGKILIAMPGMADPRFERSVVLVCAHSDEGAMGLVLNRPLPDVGFDELLDQLGIEAEGAARPIEVRFGGPVEPGRGFVLHKVSEHGSDPEGRLRIGQALAMTTTRDILVDLAQGNGPEPAVLALGYAGWGPGQLETEMLANGWLTGEGAEDLIFDPVHEDKWQRALRAQGIDPSLLSAAAGRA</sequence>
<dbReference type="Pfam" id="PF02622">
    <property type="entry name" value="DUF179"/>
    <property type="match status" value="1"/>
</dbReference>
<evidence type="ECO:0000256" key="2">
    <source>
        <dbReference type="HAMAP-Rule" id="MF_00758"/>
    </source>
</evidence>
<gene>
    <name evidence="3" type="ORF">E4191_14240</name>
    <name evidence="4" type="ORF">E4L95_20725</name>
</gene>
<dbReference type="KEGG" id="plia:E4191_14240"/>
<evidence type="ECO:0000313" key="4">
    <source>
        <dbReference type="EMBL" id="TGN43181.1"/>
    </source>
</evidence>
<dbReference type="Proteomes" id="UP000297972">
    <property type="component" value="Unassembled WGS sequence"/>
</dbReference>
<evidence type="ECO:0000256" key="1">
    <source>
        <dbReference type="ARBA" id="ARBA00009600"/>
    </source>
</evidence>
<organism evidence="3 5">
    <name type="scientific">Paracoccus liaowanqingii</name>
    <dbReference type="NCBI Taxonomy" id="2560053"/>
    <lineage>
        <taxon>Bacteria</taxon>
        <taxon>Pseudomonadati</taxon>
        <taxon>Pseudomonadota</taxon>
        <taxon>Alphaproteobacteria</taxon>
        <taxon>Rhodobacterales</taxon>
        <taxon>Paracoccaceae</taxon>
        <taxon>Paracoccus</taxon>
    </lineage>
</organism>
<dbReference type="RefSeq" id="WP_135314496.1">
    <property type="nucleotide sequence ID" value="NZ_SRPG01000359.1"/>
</dbReference>
<dbReference type="HAMAP" id="MF_00758">
    <property type="entry name" value="UPF0301"/>
    <property type="match status" value="1"/>
</dbReference>
<dbReference type="EMBL" id="SRPG01000359">
    <property type="protein sequence ID" value="TGN43181.1"/>
    <property type="molecule type" value="Genomic_DNA"/>
</dbReference>
<dbReference type="InterPro" id="IPR003774">
    <property type="entry name" value="AlgH-like"/>
</dbReference>
<comment type="similarity">
    <text evidence="1 2">Belongs to the UPF0301 (AlgH) family.</text>
</comment>
<dbReference type="GO" id="GO:0005829">
    <property type="term" value="C:cytosol"/>
    <property type="evidence" value="ECO:0007669"/>
    <property type="project" value="TreeGrafter"/>
</dbReference>
<reference evidence="3" key="2">
    <citation type="journal article" date="2020" name="Int. J. Syst. Evol. Microbiol.">
        <title>Paracoccus liaowanqingii sp. nov., isolated from Tibetan antelope (Pantholops hodgsonii).</title>
        <authorList>
            <person name="Li J."/>
            <person name="Lu S."/>
            <person name="Jin D."/>
            <person name="Yang J."/>
            <person name="Lai X.H."/>
            <person name="Huang Y."/>
            <person name="Tian Z."/>
            <person name="Dong K."/>
            <person name="Zhang S."/>
            <person name="Lei W."/>
            <person name="Pu J."/>
            <person name="Zhang G."/>
            <person name="Wu X."/>
            <person name="Huang Y."/>
            <person name="Ren Z."/>
            <person name="Wang S."/>
            <person name="Xu J."/>
        </authorList>
    </citation>
    <scope>NUCLEOTIDE SEQUENCE</scope>
    <source>
        <strain evidence="3">2251</strain>
    </source>
</reference>
<evidence type="ECO:0000313" key="3">
    <source>
        <dbReference type="EMBL" id="QBX36236.1"/>
    </source>
</evidence>
<evidence type="ECO:0000313" key="5">
    <source>
        <dbReference type="Proteomes" id="UP000296374"/>
    </source>
</evidence>
<dbReference type="PANTHER" id="PTHR30327:SF1">
    <property type="entry name" value="UPF0301 PROTEIN YQGE"/>
    <property type="match status" value="1"/>
</dbReference>
<dbReference type="AlphaFoldDB" id="A0A4P7HPI0"/>